<organism evidence="2 3">
    <name type="scientific">Mycobacterium ulcerans str. Harvey</name>
    <dbReference type="NCBI Taxonomy" id="1299332"/>
    <lineage>
        <taxon>Bacteria</taxon>
        <taxon>Bacillati</taxon>
        <taxon>Actinomycetota</taxon>
        <taxon>Actinomycetes</taxon>
        <taxon>Mycobacteriales</taxon>
        <taxon>Mycobacteriaceae</taxon>
        <taxon>Mycobacterium</taxon>
        <taxon>Mycobacterium ulcerans group</taxon>
    </lineage>
</organism>
<feature type="region of interest" description="Disordered" evidence="1">
    <location>
        <begin position="1"/>
        <end position="44"/>
    </location>
</feature>
<evidence type="ECO:0000313" key="2">
    <source>
        <dbReference type="EMBL" id="EUA88402.1"/>
    </source>
</evidence>
<evidence type="ECO:0000313" key="3">
    <source>
        <dbReference type="Proteomes" id="UP000020681"/>
    </source>
</evidence>
<reference evidence="2 3" key="1">
    <citation type="submission" date="2014-01" db="EMBL/GenBank/DDBJ databases">
        <authorList>
            <person name="Dobos K."/>
            <person name="Lenaerts A."/>
            <person name="Ordway D."/>
            <person name="DeGroote M.A."/>
            <person name="Parker T."/>
            <person name="Sizemore C."/>
            <person name="Tallon L.J."/>
            <person name="Sadzewicz L.K."/>
            <person name="Sengamalay N."/>
            <person name="Fraser C.M."/>
            <person name="Hine E."/>
            <person name="Shefchek K.A."/>
            <person name="Das S.P."/>
            <person name="Tettelin H."/>
        </authorList>
    </citation>
    <scope>NUCLEOTIDE SEQUENCE [LARGE SCALE GENOMIC DNA]</scope>
    <source>
        <strain evidence="2 3">Harvey</strain>
    </source>
</reference>
<proteinExistence type="predicted"/>
<dbReference type="EMBL" id="JAOL01000141">
    <property type="protein sequence ID" value="EUA88402.1"/>
    <property type="molecule type" value="Genomic_DNA"/>
</dbReference>
<protein>
    <submittedName>
        <fullName evidence="2">Uncharacterized protein</fullName>
    </submittedName>
</protein>
<keyword evidence="3" id="KW-1185">Reference proteome</keyword>
<feature type="non-terminal residue" evidence="2">
    <location>
        <position position="1"/>
    </location>
</feature>
<evidence type="ECO:0000256" key="1">
    <source>
        <dbReference type="SAM" id="MobiDB-lite"/>
    </source>
</evidence>
<gene>
    <name evidence="2" type="ORF">I551_5132</name>
</gene>
<comment type="caution">
    <text evidence="2">The sequence shown here is derived from an EMBL/GenBank/DDBJ whole genome shotgun (WGS) entry which is preliminary data.</text>
</comment>
<dbReference type="Proteomes" id="UP000020681">
    <property type="component" value="Unassembled WGS sequence"/>
</dbReference>
<accession>A0ABN0QUE3</accession>
<sequence length="73" mass="7993">DRSPDSPCLHCGPNSAAPKIINPAHKPANQQRRSPASRGQRLRNVIDLADLTTRRSWAKQGDGRPTVQLGLSR</sequence>
<name>A0ABN0QUE3_MYCUL</name>